<evidence type="ECO:0000256" key="1">
    <source>
        <dbReference type="SAM" id="Phobius"/>
    </source>
</evidence>
<dbReference type="SUPFAM" id="SSF103481">
    <property type="entry name" value="Multidrug resistance efflux transporter EmrE"/>
    <property type="match status" value="1"/>
</dbReference>
<dbReference type="InterPro" id="IPR037185">
    <property type="entry name" value="EmrE-like"/>
</dbReference>
<feature type="transmembrane region" description="Helical" evidence="1">
    <location>
        <begin position="65"/>
        <end position="84"/>
    </location>
</feature>
<name>A0AAU7DKR8_9BACT</name>
<keyword evidence="1" id="KW-0812">Transmembrane</keyword>
<reference evidence="3" key="1">
    <citation type="submission" date="2023-03" db="EMBL/GenBank/DDBJ databases">
        <title>Edaphobacter sp.</title>
        <authorList>
            <person name="Huber K.J."/>
            <person name="Papendorf J."/>
            <person name="Pilke C."/>
            <person name="Bunk B."/>
            <person name="Sproeer C."/>
            <person name="Pester M."/>
        </authorList>
    </citation>
    <scope>NUCLEOTIDE SEQUENCE</scope>
    <source>
        <strain evidence="3">DSM 110680</strain>
    </source>
</reference>
<accession>A0AAU7DKR8</accession>
<organism evidence="3">
    <name type="scientific">Telmatobacter sp. DSM 110680</name>
    <dbReference type="NCBI Taxonomy" id="3036704"/>
    <lineage>
        <taxon>Bacteria</taxon>
        <taxon>Pseudomonadati</taxon>
        <taxon>Acidobacteriota</taxon>
        <taxon>Terriglobia</taxon>
        <taxon>Terriglobales</taxon>
        <taxon>Acidobacteriaceae</taxon>
        <taxon>Telmatobacter</taxon>
    </lineage>
</organism>
<evidence type="ECO:0000313" key="3">
    <source>
        <dbReference type="EMBL" id="XBH17907.1"/>
    </source>
</evidence>
<dbReference type="AlphaFoldDB" id="A0AAU7DKR8"/>
<feature type="transmembrane region" description="Helical" evidence="1">
    <location>
        <begin position="237"/>
        <end position="257"/>
    </location>
</feature>
<feature type="transmembrane region" description="Helical" evidence="1">
    <location>
        <begin position="35"/>
        <end position="58"/>
    </location>
</feature>
<dbReference type="Pfam" id="PF00892">
    <property type="entry name" value="EamA"/>
    <property type="match status" value="1"/>
</dbReference>
<feature type="transmembrane region" description="Helical" evidence="1">
    <location>
        <begin position="176"/>
        <end position="199"/>
    </location>
</feature>
<evidence type="ECO:0000259" key="2">
    <source>
        <dbReference type="Pfam" id="PF00892"/>
    </source>
</evidence>
<protein>
    <submittedName>
        <fullName evidence="3">DMT family transporter</fullName>
    </submittedName>
</protein>
<feature type="transmembrane region" description="Helical" evidence="1">
    <location>
        <begin position="90"/>
        <end position="110"/>
    </location>
</feature>
<dbReference type="GO" id="GO:0016020">
    <property type="term" value="C:membrane"/>
    <property type="evidence" value="ECO:0007669"/>
    <property type="project" value="InterPro"/>
</dbReference>
<feature type="transmembrane region" description="Helical" evidence="1">
    <location>
        <begin position="151"/>
        <end position="169"/>
    </location>
</feature>
<feature type="domain" description="EamA" evidence="2">
    <location>
        <begin position="151"/>
        <end position="280"/>
    </location>
</feature>
<dbReference type="InterPro" id="IPR000620">
    <property type="entry name" value="EamA_dom"/>
</dbReference>
<keyword evidence="1" id="KW-0472">Membrane</keyword>
<dbReference type="RefSeq" id="WP_348263132.1">
    <property type="nucleotide sequence ID" value="NZ_CP121196.1"/>
</dbReference>
<gene>
    <name evidence="3" type="ORF">P8935_00920</name>
</gene>
<dbReference type="EMBL" id="CP121196">
    <property type="protein sequence ID" value="XBH17907.1"/>
    <property type="molecule type" value="Genomic_DNA"/>
</dbReference>
<keyword evidence="1" id="KW-1133">Transmembrane helix</keyword>
<feature type="transmembrane region" description="Helical" evidence="1">
    <location>
        <begin position="117"/>
        <end position="136"/>
    </location>
</feature>
<proteinExistence type="predicted"/>
<sequence>MSSSGAAAGFGLLSAASWGGSDFAGGWGARRSSSLLITASGQIVSLVALLLVCLVLRFTIPAASYLIYSAIGGFEGAIALAVFYRALSIGAMGLTAALTGLMTALIPVLFEFFHAGWPSSLTLVGLAAGLAAIWLISHTPSTPDAPTSRRALLLGASAGVGFGVQLILFKMAAAGGVLWSLTSGRIAGVAAILLVVAFAPPQRPWRGFWIAGIISGSLDTVGNLLYMLTSQLGRLDVAAVICSLYPAGTILLAGIILRERPTKRQMAGMGLALAAVALLSA</sequence>